<organism evidence="1 2">
    <name type="scientific">Pseudohongiella nitratireducens</name>
    <dbReference type="NCBI Taxonomy" id="1768907"/>
    <lineage>
        <taxon>Bacteria</taxon>
        <taxon>Pseudomonadati</taxon>
        <taxon>Pseudomonadota</taxon>
        <taxon>Gammaproteobacteria</taxon>
        <taxon>Pseudomonadales</taxon>
        <taxon>Pseudohongiellaceae</taxon>
        <taxon>Pseudohongiella</taxon>
    </lineage>
</organism>
<sequence length="221" mass="24878">MSGLVASALLGSVGWLSDIHNMQSERITAWERELLVRQTWQRAFRRLRLGLPWAIFECDTERSEQADALLGLPHMSTLSVVGAGDDGAPSRAVADSDVISIRHYGCGGYFTEQYYVGRNARGDGEESRGLYYRERWQEERWSYSQEVLLGLTRMQLRRCDQSCLPGQEVSGFQSVRGVRMAFHWHETSALPFAVSYLTLPVSNMRALPGQPEDTSELGADN</sequence>
<gene>
    <name evidence="1" type="ORF">GCM10011403_25950</name>
</gene>
<dbReference type="Proteomes" id="UP000627715">
    <property type="component" value="Unassembled WGS sequence"/>
</dbReference>
<comment type="caution">
    <text evidence="1">The sequence shown here is derived from an EMBL/GenBank/DDBJ whole genome shotgun (WGS) entry which is preliminary data.</text>
</comment>
<protein>
    <submittedName>
        <fullName evidence="1">Uncharacterized protein</fullName>
    </submittedName>
</protein>
<accession>A0A916QN46</accession>
<dbReference type="EMBL" id="BMIY01000011">
    <property type="protein sequence ID" value="GFZ81469.1"/>
    <property type="molecule type" value="Genomic_DNA"/>
</dbReference>
<name>A0A916QN46_9GAMM</name>
<keyword evidence="2" id="KW-1185">Reference proteome</keyword>
<reference evidence="1" key="2">
    <citation type="submission" date="2020-09" db="EMBL/GenBank/DDBJ databases">
        <authorList>
            <person name="Sun Q."/>
            <person name="Zhou Y."/>
        </authorList>
    </citation>
    <scope>NUCLEOTIDE SEQUENCE</scope>
    <source>
        <strain evidence="1">CGMCC 1.15425</strain>
    </source>
</reference>
<dbReference type="RefSeq" id="WP_229694682.1">
    <property type="nucleotide sequence ID" value="NZ_BMIY01000011.1"/>
</dbReference>
<proteinExistence type="predicted"/>
<dbReference type="AlphaFoldDB" id="A0A916QN46"/>
<evidence type="ECO:0000313" key="2">
    <source>
        <dbReference type="Proteomes" id="UP000627715"/>
    </source>
</evidence>
<reference evidence="1" key="1">
    <citation type="journal article" date="2014" name="Int. J. Syst. Evol. Microbiol.">
        <title>Complete genome sequence of Corynebacterium casei LMG S-19264T (=DSM 44701T), isolated from a smear-ripened cheese.</title>
        <authorList>
            <consortium name="US DOE Joint Genome Institute (JGI-PGF)"/>
            <person name="Walter F."/>
            <person name="Albersmeier A."/>
            <person name="Kalinowski J."/>
            <person name="Ruckert C."/>
        </authorList>
    </citation>
    <scope>NUCLEOTIDE SEQUENCE</scope>
    <source>
        <strain evidence="1">CGMCC 1.15425</strain>
    </source>
</reference>
<evidence type="ECO:0000313" key="1">
    <source>
        <dbReference type="EMBL" id="GFZ81469.1"/>
    </source>
</evidence>